<dbReference type="InterPro" id="IPR000836">
    <property type="entry name" value="PRTase_dom"/>
</dbReference>
<comment type="caution">
    <text evidence="1">The sequence shown here is derived from an EMBL/GenBank/DDBJ whole genome shotgun (WGS) entry which is preliminary data.</text>
</comment>
<dbReference type="OrthoDB" id="3403421at2"/>
<dbReference type="CDD" id="cd06223">
    <property type="entry name" value="PRTases_typeI"/>
    <property type="match status" value="1"/>
</dbReference>
<gene>
    <name evidence="1" type="ORF">EV378_4311</name>
</gene>
<dbReference type="SUPFAM" id="SSF53271">
    <property type="entry name" value="PRTase-like"/>
    <property type="match status" value="1"/>
</dbReference>
<accession>A0A4R1HSJ0</accession>
<evidence type="ECO:0000313" key="1">
    <source>
        <dbReference type="EMBL" id="TCK20352.1"/>
    </source>
</evidence>
<dbReference type="Proteomes" id="UP000295560">
    <property type="component" value="Unassembled WGS sequence"/>
</dbReference>
<protein>
    <submittedName>
        <fullName evidence="1">Putative amidophosphoribosyltransferase</fullName>
    </submittedName>
</protein>
<dbReference type="AlphaFoldDB" id="A0A4R1HSJ0"/>
<keyword evidence="1" id="KW-0808">Transferase</keyword>
<proteinExistence type="predicted"/>
<dbReference type="RefSeq" id="WP_132429041.1">
    <property type="nucleotide sequence ID" value="NZ_SMFZ01000002.1"/>
</dbReference>
<keyword evidence="1" id="KW-0328">Glycosyltransferase</keyword>
<dbReference type="EMBL" id="SMFZ01000002">
    <property type="protein sequence ID" value="TCK20352.1"/>
    <property type="molecule type" value="Genomic_DNA"/>
</dbReference>
<dbReference type="Gene3D" id="3.40.50.2020">
    <property type="match status" value="1"/>
</dbReference>
<dbReference type="GO" id="GO:0016757">
    <property type="term" value="F:glycosyltransferase activity"/>
    <property type="evidence" value="ECO:0007669"/>
    <property type="project" value="UniProtKB-KW"/>
</dbReference>
<dbReference type="InterPro" id="IPR029057">
    <property type="entry name" value="PRTase-like"/>
</dbReference>
<name>A0A4R1HSJ0_PSEEN</name>
<keyword evidence="2" id="KW-1185">Reference proteome</keyword>
<sequence length="267" mass="28721">MTGSPEFADRARAVLYARVGAIFANTARGPGHCAVCTGPTGAPGFLACQQCSRQRAEFGSELADLVVPLAYVQGWMSPPHQSQHHVRRYKSLFHPSARCAEDLELMVAAASAIHGPCIASEVGWWDVLTFVPSVTRCGVDHPVVGLARRVFDHGRRVDRVVLAPTDDLSTVDRRPQRGAFTMPADHAAAVRGRHVLVVDDTWVSGAKAQSAALTLKAVGASRVTILCVGRWLSHQWDEHRRLIDSGLPPYDALACPVGPGACRGPQP</sequence>
<reference evidence="1 2" key="1">
    <citation type="submission" date="2019-03" db="EMBL/GenBank/DDBJ databases">
        <title>Sequencing the genomes of 1000 actinobacteria strains.</title>
        <authorList>
            <person name="Klenk H.-P."/>
        </authorList>
    </citation>
    <scope>NUCLEOTIDE SEQUENCE [LARGE SCALE GENOMIC DNA]</scope>
    <source>
        <strain evidence="1 2">DSM 44969</strain>
    </source>
</reference>
<evidence type="ECO:0000313" key="2">
    <source>
        <dbReference type="Proteomes" id="UP000295560"/>
    </source>
</evidence>
<organism evidence="1 2">
    <name type="scientific">Pseudonocardia endophytica</name>
    <dbReference type="NCBI Taxonomy" id="401976"/>
    <lineage>
        <taxon>Bacteria</taxon>
        <taxon>Bacillati</taxon>
        <taxon>Actinomycetota</taxon>
        <taxon>Actinomycetes</taxon>
        <taxon>Pseudonocardiales</taxon>
        <taxon>Pseudonocardiaceae</taxon>
        <taxon>Pseudonocardia</taxon>
    </lineage>
</organism>